<dbReference type="EMBL" id="FWWY01000002">
    <property type="protein sequence ID" value="SMC08074.1"/>
    <property type="molecule type" value="Genomic_DNA"/>
</dbReference>
<dbReference type="Proteomes" id="UP000192660">
    <property type="component" value="Unassembled WGS sequence"/>
</dbReference>
<dbReference type="RefSeq" id="WP_084662103.1">
    <property type="nucleotide sequence ID" value="NZ_FWWY01000002.1"/>
</dbReference>
<sequence length="113" mass="12723">MESHVTSKVYHVIQEISAPGGIRSITPGFVARMLQLDPQTVFEAMVKLTDLGFLGQQLHIMCPFCANALDDQRLDLGKTITCAVCGKTFVVSTENIYMRFSYVPEKKHLVYPW</sequence>
<dbReference type="AlphaFoldDB" id="A0A1W1WP33"/>
<protein>
    <submittedName>
        <fullName evidence="1">Uncharacterized protein</fullName>
    </submittedName>
</protein>
<gene>
    <name evidence="1" type="ORF">SAMN00768000_3631</name>
</gene>
<proteinExistence type="predicted"/>
<organism evidence="1 2">
    <name type="scientific">Sulfobacillus thermosulfidooxidans (strain DSM 9293 / VKM B-1269 / AT-1)</name>
    <dbReference type="NCBI Taxonomy" id="929705"/>
    <lineage>
        <taxon>Bacteria</taxon>
        <taxon>Bacillati</taxon>
        <taxon>Bacillota</taxon>
        <taxon>Clostridia</taxon>
        <taxon>Eubacteriales</taxon>
        <taxon>Clostridiales Family XVII. Incertae Sedis</taxon>
        <taxon>Sulfobacillus</taxon>
    </lineage>
</organism>
<keyword evidence="2" id="KW-1185">Reference proteome</keyword>
<accession>A0A1W1WP33</accession>
<reference evidence="2" key="1">
    <citation type="submission" date="2017-04" db="EMBL/GenBank/DDBJ databases">
        <authorList>
            <person name="Varghese N."/>
            <person name="Submissions S."/>
        </authorList>
    </citation>
    <scope>NUCLEOTIDE SEQUENCE [LARGE SCALE GENOMIC DNA]</scope>
    <source>
        <strain evidence="2">DSM 9293</strain>
    </source>
</reference>
<evidence type="ECO:0000313" key="1">
    <source>
        <dbReference type="EMBL" id="SMC08074.1"/>
    </source>
</evidence>
<name>A0A1W1WP33_SULTA</name>
<evidence type="ECO:0000313" key="2">
    <source>
        <dbReference type="Proteomes" id="UP000192660"/>
    </source>
</evidence>